<accession>A0AAD4D0L0</accession>
<dbReference type="EMBL" id="JAAAIL010003277">
    <property type="protein sequence ID" value="KAG0251403.1"/>
    <property type="molecule type" value="Genomic_DNA"/>
</dbReference>
<evidence type="ECO:0000313" key="2">
    <source>
        <dbReference type="Proteomes" id="UP001194580"/>
    </source>
</evidence>
<reference evidence="1" key="1">
    <citation type="journal article" date="2020" name="Fungal Divers.">
        <title>Resolving the Mortierellaceae phylogeny through synthesis of multi-gene phylogenetics and phylogenomics.</title>
        <authorList>
            <person name="Vandepol N."/>
            <person name="Liber J."/>
            <person name="Desiro A."/>
            <person name="Na H."/>
            <person name="Kennedy M."/>
            <person name="Barry K."/>
            <person name="Grigoriev I.V."/>
            <person name="Miller A.N."/>
            <person name="O'Donnell K."/>
            <person name="Stajich J.E."/>
            <person name="Bonito G."/>
        </authorList>
    </citation>
    <scope>NUCLEOTIDE SEQUENCE</scope>
    <source>
        <strain evidence="1">NRRL 28262</strain>
    </source>
</reference>
<dbReference type="AlphaFoldDB" id="A0AAD4D0L0"/>
<gene>
    <name evidence="1" type="ORF">BGZ95_006895</name>
</gene>
<protein>
    <submittedName>
        <fullName evidence="1">Uncharacterized protein</fullName>
    </submittedName>
</protein>
<proteinExistence type="predicted"/>
<sequence>MSDKLSNNSELPTLQVLAINATKEFVVAPSSTLGFQEDIVMSDDDDKDLSTFSANQHSQPSQAFDLNTFSAMMEANDESDSELTNGFAEAITSKKHDLSLPDCARLKADLALNQPAAPIFTDPTATLATAVRVDSKKLTLNSGTPHFGDIKNGKGQSFQVLSDPHLFLDVFNTVARIAETGRRPKESYRNFAMRLLRSV</sequence>
<comment type="caution">
    <text evidence="1">The sequence shown here is derived from an EMBL/GenBank/DDBJ whole genome shotgun (WGS) entry which is preliminary data.</text>
</comment>
<keyword evidence="2" id="KW-1185">Reference proteome</keyword>
<name>A0AAD4D0L0_9FUNG</name>
<feature type="non-terminal residue" evidence="1">
    <location>
        <position position="1"/>
    </location>
</feature>
<dbReference type="Proteomes" id="UP001194580">
    <property type="component" value="Unassembled WGS sequence"/>
</dbReference>
<organism evidence="1 2">
    <name type="scientific">Linnemannia exigua</name>
    <dbReference type="NCBI Taxonomy" id="604196"/>
    <lineage>
        <taxon>Eukaryota</taxon>
        <taxon>Fungi</taxon>
        <taxon>Fungi incertae sedis</taxon>
        <taxon>Mucoromycota</taxon>
        <taxon>Mortierellomycotina</taxon>
        <taxon>Mortierellomycetes</taxon>
        <taxon>Mortierellales</taxon>
        <taxon>Mortierellaceae</taxon>
        <taxon>Linnemannia</taxon>
    </lineage>
</organism>
<evidence type="ECO:0000313" key="1">
    <source>
        <dbReference type="EMBL" id="KAG0251403.1"/>
    </source>
</evidence>